<comment type="caution">
    <text evidence="3">The sequence shown here is derived from an EMBL/GenBank/DDBJ whole genome shotgun (WGS) entry which is preliminary data.</text>
</comment>
<proteinExistence type="predicted"/>
<evidence type="ECO:0000259" key="1">
    <source>
        <dbReference type="Pfam" id="PF01368"/>
    </source>
</evidence>
<dbReference type="Pfam" id="PF01368">
    <property type="entry name" value="DHH"/>
    <property type="match status" value="1"/>
</dbReference>
<evidence type="ECO:0000313" key="3">
    <source>
        <dbReference type="EMBL" id="MFC0215701.1"/>
    </source>
</evidence>
<dbReference type="InterPro" id="IPR001667">
    <property type="entry name" value="DDH_dom"/>
</dbReference>
<dbReference type="Gene3D" id="3.90.1640.10">
    <property type="entry name" value="inorganic pyrophosphatase (n-terminal core)"/>
    <property type="match status" value="1"/>
</dbReference>
<dbReference type="Gene3D" id="3.10.310.30">
    <property type="match status" value="1"/>
</dbReference>
<accession>A0ABV6DSR4</accession>
<gene>
    <name evidence="3" type="ORF">ACFFK0_25210</name>
</gene>
<dbReference type="EMBL" id="JBHLWN010000101">
    <property type="protein sequence ID" value="MFC0215701.1"/>
    <property type="molecule type" value="Genomic_DNA"/>
</dbReference>
<dbReference type="PANTHER" id="PTHR47618:SF1">
    <property type="entry name" value="BIFUNCTIONAL OLIGORIBONUCLEASE AND PAP PHOSPHATASE NRNA"/>
    <property type="match status" value="1"/>
</dbReference>
<dbReference type="InterPro" id="IPR051319">
    <property type="entry name" value="Oligoribo/pAp-PDE_c-di-AMP_PDE"/>
</dbReference>
<dbReference type="Pfam" id="PF02272">
    <property type="entry name" value="DHHA1"/>
    <property type="match status" value="1"/>
</dbReference>
<evidence type="ECO:0000259" key="2">
    <source>
        <dbReference type="Pfam" id="PF02272"/>
    </source>
</evidence>
<dbReference type="GO" id="GO:0008441">
    <property type="term" value="F:3'(2'),5'-bisphosphate nucleotidase activity"/>
    <property type="evidence" value="ECO:0007669"/>
    <property type="project" value="UniProtKB-EC"/>
</dbReference>
<dbReference type="InterPro" id="IPR038763">
    <property type="entry name" value="DHH_sf"/>
</dbReference>
<organism evidence="3 4">
    <name type="scientific">Paenibacillus chartarius</name>
    <dbReference type="NCBI Taxonomy" id="747481"/>
    <lineage>
        <taxon>Bacteria</taxon>
        <taxon>Bacillati</taxon>
        <taxon>Bacillota</taxon>
        <taxon>Bacilli</taxon>
        <taxon>Bacillales</taxon>
        <taxon>Paenibacillaceae</taxon>
        <taxon>Paenibacillus</taxon>
    </lineage>
</organism>
<evidence type="ECO:0000313" key="4">
    <source>
        <dbReference type="Proteomes" id="UP001589776"/>
    </source>
</evidence>
<dbReference type="SUPFAM" id="SSF64182">
    <property type="entry name" value="DHH phosphoesterases"/>
    <property type="match status" value="1"/>
</dbReference>
<protein>
    <submittedName>
        <fullName evidence="3">Bifunctional oligoribonuclease/PAP phosphatase NrnA</fullName>
        <ecNumber evidence="3">3.1.3.7</ecNumber>
    </submittedName>
</protein>
<keyword evidence="3" id="KW-0378">Hydrolase</keyword>
<dbReference type="RefSeq" id="WP_377473155.1">
    <property type="nucleotide sequence ID" value="NZ_JBHLWN010000101.1"/>
</dbReference>
<dbReference type="InterPro" id="IPR003156">
    <property type="entry name" value="DHHA1_dom"/>
</dbReference>
<name>A0ABV6DSR4_9BACL</name>
<feature type="domain" description="DHHA1" evidence="2">
    <location>
        <begin position="248"/>
        <end position="326"/>
    </location>
</feature>
<dbReference type="EC" id="3.1.3.7" evidence="3"/>
<dbReference type="Proteomes" id="UP001589776">
    <property type="component" value="Unassembled WGS sequence"/>
</dbReference>
<sequence>MRPEAAVAADYERFHAAADFLREHDDFLVVSHVQPDGDAVSSTLAIGWMLSKLGKTFTMMNEGALPTKFGDLPGFEHVLSFTDQAPERLFRHVVSIDCADFARIGRVSELFAPEAKLLNIDHHPTNDGFGSCALIVPHAAATVEIIYDLAVWMGLELDVPFGNCIYTGLLTDTGGFRYASVTPKVMQTAADLLKLGVIGHRLAEELLEKLTYPQILLLQKGLASLQFAYDRKVAWLHVSLDDMAAIEAASEDLDGLVNYPRNVEGVLVGLLFKQRGPTTWKISLRSNTVNVAEIAQHFGGGGHIRASGCTVEGDLQEVVERVIRKVGETLK</sequence>
<reference evidence="3 4" key="1">
    <citation type="submission" date="2024-09" db="EMBL/GenBank/DDBJ databases">
        <authorList>
            <person name="Sun Q."/>
            <person name="Mori K."/>
        </authorList>
    </citation>
    <scope>NUCLEOTIDE SEQUENCE [LARGE SCALE GENOMIC DNA]</scope>
    <source>
        <strain evidence="3 4">CCM 7759</strain>
    </source>
</reference>
<keyword evidence="4" id="KW-1185">Reference proteome</keyword>
<dbReference type="PANTHER" id="PTHR47618">
    <property type="entry name" value="BIFUNCTIONAL OLIGORIBONUCLEASE AND PAP PHOSPHATASE NRNA"/>
    <property type="match status" value="1"/>
</dbReference>
<feature type="domain" description="DDH" evidence="1">
    <location>
        <begin position="27"/>
        <end position="151"/>
    </location>
</feature>